<dbReference type="InterPro" id="IPR001131">
    <property type="entry name" value="Peptidase_M24B_aminopep-P_CS"/>
</dbReference>
<dbReference type="Gene3D" id="3.90.230.10">
    <property type="entry name" value="Creatinase/methionine aminopeptidase superfamily"/>
    <property type="match status" value="1"/>
</dbReference>
<dbReference type="PROSITE" id="PS00491">
    <property type="entry name" value="PROLINE_PEPTIDASE"/>
    <property type="match status" value="1"/>
</dbReference>
<evidence type="ECO:0000256" key="4">
    <source>
        <dbReference type="ARBA" id="ARBA00022801"/>
    </source>
</evidence>
<evidence type="ECO:0000256" key="3">
    <source>
        <dbReference type="ARBA" id="ARBA00022723"/>
    </source>
</evidence>
<dbReference type="InterPro" id="IPR029149">
    <property type="entry name" value="Creatin/AminoP/Spt16_N"/>
</dbReference>
<dbReference type="GO" id="GO:0046872">
    <property type="term" value="F:metal ion binding"/>
    <property type="evidence" value="ECO:0007669"/>
    <property type="project" value="UniProtKB-KW"/>
</dbReference>
<evidence type="ECO:0000313" key="8">
    <source>
        <dbReference type="EMBL" id="OJG20280.1"/>
    </source>
</evidence>
<dbReference type="AlphaFoldDB" id="A0A1L8RKH4"/>
<comment type="cofactor">
    <cofactor evidence="1">
        <name>Mn(2+)</name>
        <dbReference type="ChEBI" id="CHEBI:29035"/>
    </cofactor>
</comment>
<dbReference type="Pfam" id="PF01321">
    <property type="entry name" value="Creatinase_N"/>
    <property type="match status" value="1"/>
</dbReference>
<evidence type="ECO:0000256" key="1">
    <source>
        <dbReference type="ARBA" id="ARBA00001936"/>
    </source>
</evidence>
<dbReference type="SUPFAM" id="SSF55920">
    <property type="entry name" value="Creatinase/aminopeptidase"/>
    <property type="match status" value="1"/>
</dbReference>
<evidence type="ECO:0000256" key="5">
    <source>
        <dbReference type="RuleBase" id="RU000590"/>
    </source>
</evidence>
<evidence type="ECO:0000256" key="2">
    <source>
        <dbReference type="ARBA" id="ARBA00008766"/>
    </source>
</evidence>
<dbReference type="GO" id="GO:0016787">
    <property type="term" value="F:hydrolase activity"/>
    <property type="evidence" value="ECO:0007669"/>
    <property type="project" value="UniProtKB-KW"/>
</dbReference>
<keyword evidence="3 5" id="KW-0479">Metal-binding</keyword>
<dbReference type="PANTHER" id="PTHR46112:SF3">
    <property type="entry name" value="AMINOPEPTIDASE YPDF"/>
    <property type="match status" value="1"/>
</dbReference>
<proteinExistence type="inferred from homology"/>
<dbReference type="InterPro" id="IPR000587">
    <property type="entry name" value="Creatinase_N"/>
</dbReference>
<gene>
    <name evidence="8" type="ORF">RU97_GL000513</name>
</gene>
<feature type="domain" description="Creatinase N-terminal" evidence="7">
    <location>
        <begin position="6"/>
        <end position="130"/>
    </location>
</feature>
<dbReference type="InterPro" id="IPR000994">
    <property type="entry name" value="Pept_M24"/>
</dbReference>
<sequence>MENMYRVDNLRKAMKKDGLDAFLVTSMYNLRYLTNFTGTTGLAVITQEKAYFVTDFRYTEQAAAQAQGYEIVQNQGPIFDEIVKIAEQDQLKNLAFEETQVTFAAYSQLEEIVPCDLIPVAGMIEGLREVKDEDEIAIIEKACAIADQGFEYVLKMIKPGMTEIEVANQLDFYMRSLGASGVSFDTIVASGLRSAMPHGVASEKVIEKGDLITLDFGCYYQGYVSDMTRTFAIGDPGAKLKEIYQIVLDAQLKVLDAAQPGLTGVQLDAIARDYITEKGYGDAFGHSTGHGIGLEIHEGPNVSRLAEKQFVVGNVITDEPGIYLPGIGGVRIEDDLLITETGNQVLTHSPKELIIL</sequence>
<dbReference type="CDD" id="cd01092">
    <property type="entry name" value="APP-like"/>
    <property type="match status" value="1"/>
</dbReference>
<dbReference type="FunFam" id="3.90.230.10:FF:000014">
    <property type="entry name" value="Aminopeptidase P family protein"/>
    <property type="match status" value="1"/>
</dbReference>
<dbReference type="SUPFAM" id="SSF53092">
    <property type="entry name" value="Creatinase/prolidase N-terminal domain"/>
    <property type="match status" value="1"/>
</dbReference>
<protein>
    <submittedName>
        <fullName evidence="8">Proline dipeptidase</fullName>
    </submittedName>
</protein>
<dbReference type="STRING" id="214095.RU97_GL000513"/>
<dbReference type="PANTHER" id="PTHR46112">
    <property type="entry name" value="AMINOPEPTIDASE"/>
    <property type="match status" value="1"/>
</dbReference>
<comment type="similarity">
    <text evidence="2 5">Belongs to the peptidase M24B family.</text>
</comment>
<dbReference type="Pfam" id="PF00557">
    <property type="entry name" value="Peptidase_M24"/>
    <property type="match status" value="1"/>
</dbReference>
<name>A0A1L8RKH4_9ENTE</name>
<evidence type="ECO:0000259" key="6">
    <source>
        <dbReference type="Pfam" id="PF00557"/>
    </source>
</evidence>
<dbReference type="InterPro" id="IPR036005">
    <property type="entry name" value="Creatinase/aminopeptidase-like"/>
</dbReference>
<dbReference type="Proteomes" id="UP000181884">
    <property type="component" value="Unassembled WGS sequence"/>
</dbReference>
<dbReference type="InterPro" id="IPR050659">
    <property type="entry name" value="Peptidase_M24B"/>
</dbReference>
<keyword evidence="9" id="KW-1185">Reference proteome</keyword>
<keyword evidence="4" id="KW-0378">Hydrolase</keyword>
<dbReference type="Gene3D" id="3.40.350.10">
    <property type="entry name" value="Creatinase/prolidase N-terminal domain"/>
    <property type="match status" value="1"/>
</dbReference>
<evidence type="ECO:0000259" key="7">
    <source>
        <dbReference type="Pfam" id="PF01321"/>
    </source>
</evidence>
<feature type="domain" description="Peptidase M24" evidence="6">
    <location>
        <begin position="138"/>
        <end position="340"/>
    </location>
</feature>
<reference evidence="8 9" key="1">
    <citation type="submission" date="2014-12" db="EMBL/GenBank/DDBJ databases">
        <title>Draft genome sequences of 29 type strains of Enterococci.</title>
        <authorList>
            <person name="Zhong Z."/>
            <person name="Sun Z."/>
            <person name="Liu W."/>
            <person name="Zhang W."/>
            <person name="Zhang H."/>
        </authorList>
    </citation>
    <scope>NUCLEOTIDE SEQUENCE [LARGE SCALE GENOMIC DNA]</scope>
    <source>
        <strain evidence="8 9">DSM 17029</strain>
    </source>
</reference>
<accession>A0A1L8RKH4</accession>
<organism evidence="8 9">
    <name type="scientific">Enterococcus canis</name>
    <dbReference type="NCBI Taxonomy" id="214095"/>
    <lineage>
        <taxon>Bacteria</taxon>
        <taxon>Bacillati</taxon>
        <taxon>Bacillota</taxon>
        <taxon>Bacilli</taxon>
        <taxon>Lactobacillales</taxon>
        <taxon>Enterococcaceae</taxon>
        <taxon>Enterococcus</taxon>
    </lineage>
</organism>
<comment type="caution">
    <text evidence="8">The sequence shown here is derived from an EMBL/GenBank/DDBJ whole genome shotgun (WGS) entry which is preliminary data.</text>
</comment>
<evidence type="ECO:0000313" key="9">
    <source>
        <dbReference type="Proteomes" id="UP000181884"/>
    </source>
</evidence>
<dbReference type="EMBL" id="JXKH01000001">
    <property type="protein sequence ID" value="OJG20280.1"/>
    <property type="molecule type" value="Genomic_DNA"/>
</dbReference>